<dbReference type="Proteomes" id="UP000192980">
    <property type="component" value="Unassembled WGS sequence"/>
</dbReference>
<gene>
    <name evidence="3" type="ORF">SAMN05660862_2919</name>
</gene>
<feature type="signal peptide" evidence="1">
    <location>
        <begin position="1"/>
        <end position="24"/>
    </location>
</feature>
<feature type="chain" id="PRO_5012846871" description="DUF5017 domain-containing protein" evidence="1">
    <location>
        <begin position="25"/>
        <end position="308"/>
    </location>
</feature>
<dbReference type="AlphaFoldDB" id="A0A1X7KJ91"/>
<evidence type="ECO:0000259" key="2">
    <source>
        <dbReference type="Pfam" id="PF16409"/>
    </source>
</evidence>
<evidence type="ECO:0000256" key="1">
    <source>
        <dbReference type="SAM" id="SignalP"/>
    </source>
</evidence>
<reference evidence="3 4" key="1">
    <citation type="submission" date="2017-04" db="EMBL/GenBank/DDBJ databases">
        <authorList>
            <person name="Afonso C.L."/>
            <person name="Miller P.J."/>
            <person name="Scott M.A."/>
            <person name="Spackman E."/>
            <person name="Goraichik I."/>
            <person name="Dimitrov K.M."/>
            <person name="Suarez D.L."/>
            <person name="Swayne D.E."/>
        </authorList>
    </citation>
    <scope>NUCLEOTIDE SEQUENCE [LARGE SCALE GENOMIC DNA]</scope>
    <source>
        <strain evidence="3 4">DSM 22418</strain>
    </source>
</reference>
<evidence type="ECO:0000313" key="4">
    <source>
        <dbReference type="Proteomes" id="UP000192980"/>
    </source>
</evidence>
<feature type="domain" description="DUF5017" evidence="2">
    <location>
        <begin position="21"/>
        <end position="207"/>
    </location>
</feature>
<dbReference type="Pfam" id="PF16409">
    <property type="entry name" value="DUF5017"/>
    <property type="match status" value="1"/>
</dbReference>
<protein>
    <recommendedName>
        <fullName evidence="2">DUF5017 domain-containing protein</fullName>
    </recommendedName>
</protein>
<organism evidence="3 4">
    <name type="scientific">Sphingobacterium psychroaquaticum</name>
    <dbReference type="NCBI Taxonomy" id="561061"/>
    <lineage>
        <taxon>Bacteria</taxon>
        <taxon>Pseudomonadati</taxon>
        <taxon>Bacteroidota</taxon>
        <taxon>Sphingobacteriia</taxon>
        <taxon>Sphingobacteriales</taxon>
        <taxon>Sphingobacteriaceae</taxon>
        <taxon>Sphingobacterium</taxon>
    </lineage>
</organism>
<accession>A0A1X7KJ91</accession>
<dbReference type="EMBL" id="FXAU01000005">
    <property type="protein sequence ID" value="SMG40700.1"/>
    <property type="molecule type" value="Genomic_DNA"/>
</dbReference>
<name>A0A1X7KJ91_9SPHI</name>
<sequence>MIKIFKKILPAALCVAMISASCQRDEVILPQADVKPDKAVYKVNDSVRFQFTGDADMITFYSGEKGKEYKHRERVELEGGDLRVNIESQVLYGIQNDNLKLLVSTDFNGKYTKEDVESAAWTDISNRLTWCVAAGGAVGVRTVSDYASIKDLVKSGQPLYFGFKYKGLKSTSTAAQQRTWRIYQFNVQNKFSETETVPVTNRVGAGWTTVTTQASPKGIWVFNNADMIYYNPESNLEEVEKWAISKRFDPNKVAPDNGQSIKKYPDNRMKSYAYAFSKPGVYEVTFVFVNGNYKDVKETVKTIQVTVE</sequence>
<keyword evidence="4" id="KW-1185">Reference proteome</keyword>
<dbReference type="STRING" id="561061.SAMN05660862_2919"/>
<proteinExistence type="predicted"/>
<dbReference type="PROSITE" id="PS51257">
    <property type="entry name" value="PROKAR_LIPOPROTEIN"/>
    <property type="match status" value="1"/>
</dbReference>
<evidence type="ECO:0000313" key="3">
    <source>
        <dbReference type="EMBL" id="SMG40700.1"/>
    </source>
</evidence>
<dbReference type="InterPro" id="IPR032185">
    <property type="entry name" value="DUF5017"/>
</dbReference>
<keyword evidence="1" id="KW-0732">Signal</keyword>